<accession>A0A6P2BP69</accession>
<comment type="caution">
    <text evidence="2">The sequence shown here is derived from an EMBL/GenBank/DDBJ whole genome shotgun (WGS) entry which is preliminary data.</text>
</comment>
<sequence>MLTLLAPSARSVAPQVTAPPSLAAYHDLRWMFAGGLSWLWFVGLLVLVLAARSALDVALLRLAWPRGVPGPRTGTAFVSCAALTLLAWVLLLPAATLALSAAVLPFSWPFLAAFPIMLGIVAALSHGGVMSSWWRRLPAASAVGWLMYSFAAATAAAAVIAYLPAGGALVIVGLAGLVNARAWYGLAGLAARVQPRAHESVPARLLFSLPFAPVAAVTVVAIVVGVARLMFTGTIQLPISPAQGVAVSAALSGQETGQRARSSSPGTVAGTDGDAVLVVGGWGSWCCDAANSLHAALPGVPVRQFSYLGLGPNGKPRPGGGSADDLPLPALGDRIAAQVGALHAVTGRPVDVVAESEGTLGVYAMLARHRHLPVAAVALLSPIVSPGQLSYQGPDGASVSQEALEELNRVVGGMSPYGPSGAKQLLASVSEYGARYFEDVVAGAHPSLRWLAVIPLADAVTLPDCALPADVVVVNALHGGLLGDPAVFPMVRAFVSGQQVTAADDGSLRKAAELIDGAAAAWRMPDTRAACPMPAS</sequence>
<evidence type="ECO:0008006" key="4">
    <source>
        <dbReference type="Google" id="ProtNLM"/>
    </source>
</evidence>
<keyword evidence="1" id="KW-1133">Transmembrane helix</keyword>
<name>A0A6P2BP69_9ACTN</name>
<feature type="transmembrane region" description="Helical" evidence="1">
    <location>
        <begin position="38"/>
        <end position="64"/>
    </location>
</feature>
<reference evidence="2 3" key="1">
    <citation type="submission" date="2018-11" db="EMBL/GenBank/DDBJ databases">
        <title>Trebonia kvetii gen.nov., sp.nov., a novel acidophilic actinobacterium, and proposal of the new actinobacterial family Treboniaceae fam. nov.</title>
        <authorList>
            <person name="Rapoport D."/>
            <person name="Sagova-Mareckova M."/>
            <person name="Sedlacek I."/>
            <person name="Provaznik J."/>
            <person name="Kralova S."/>
            <person name="Pavlinic D."/>
            <person name="Benes V."/>
            <person name="Kopecky J."/>
        </authorList>
    </citation>
    <scope>NUCLEOTIDE SEQUENCE [LARGE SCALE GENOMIC DNA]</scope>
    <source>
        <strain evidence="2 3">15Tr583</strain>
    </source>
</reference>
<evidence type="ECO:0000313" key="3">
    <source>
        <dbReference type="Proteomes" id="UP000460272"/>
    </source>
</evidence>
<keyword evidence="3" id="KW-1185">Reference proteome</keyword>
<evidence type="ECO:0000313" key="2">
    <source>
        <dbReference type="EMBL" id="TVZ00311.1"/>
    </source>
</evidence>
<feature type="transmembrane region" description="Helical" evidence="1">
    <location>
        <begin position="142"/>
        <end position="163"/>
    </location>
</feature>
<gene>
    <name evidence="2" type="ORF">EAS64_37360</name>
</gene>
<dbReference type="OrthoDB" id="3365390at2"/>
<evidence type="ECO:0000256" key="1">
    <source>
        <dbReference type="SAM" id="Phobius"/>
    </source>
</evidence>
<keyword evidence="1" id="KW-0472">Membrane</keyword>
<proteinExistence type="predicted"/>
<dbReference type="Proteomes" id="UP000460272">
    <property type="component" value="Unassembled WGS sequence"/>
</dbReference>
<protein>
    <recommendedName>
        <fullName evidence="4">Alpha/beta hydrolase</fullName>
    </recommendedName>
</protein>
<dbReference type="EMBL" id="RPFW01000009">
    <property type="protein sequence ID" value="TVZ00311.1"/>
    <property type="molecule type" value="Genomic_DNA"/>
</dbReference>
<dbReference type="SUPFAM" id="SSF53474">
    <property type="entry name" value="alpha/beta-Hydrolases"/>
    <property type="match status" value="1"/>
</dbReference>
<dbReference type="RefSeq" id="WP_145861016.1">
    <property type="nucleotide sequence ID" value="NZ_RPFW01000009.1"/>
</dbReference>
<feature type="transmembrane region" description="Helical" evidence="1">
    <location>
        <begin position="110"/>
        <end position="130"/>
    </location>
</feature>
<dbReference type="InterPro" id="IPR029058">
    <property type="entry name" value="AB_hydrolase_fold"/>
</dbReference>
<dbReference type="Gene3D" id="3.40.50.1820">
    <property type="entry name" value="alpha/beta hydrolase"/>
    <property type="match status" value="1"/>
</dbReference>
<feature type="transmembrane region" description="Helical" evidence="1">
    <location>
        <begin position="76"/>
        <end position="104"/>
    </location>
</feature>
<organism evidence="2 3">
    <name type="scientific">Trebonia kvetii</name>
    <dbReference type="NCBI Taxonomy" id="2480626"/>
    <lineage>
        <taxon>Bacteria</taxon>
        <taxon>Bacillati</taxon>
        <taxon>Actinomycetota</taxon>
        <taxon>Actinomycetes</taxon>
        <taxon>Streptosporangiales</taxon>
        <taxon>Treboniaceae</taxon>
        <taxon>Trebonia</taxon>
    </lineage>
</organism>
<dbReference type="AlphaFoldDB" id="A0A6P2BP69"/>
<feature type="transmembrane region" description="Helical" evidence="1">
    <location>
        <begin position="169"/>
        <end position="193"/>
    </location>
</feature>
<feature type="transmembrane region" description="Helical" evidence="1">
    <location>
        <begin position="205"/>
        <end position="231"/>
    </location>
</feature>
<keyword evidence="1" id="KW-0812">Transmembrane</keyword>